<evidence type="ECO:0000256" key="1">
    <source>
        <dbReference type="ARBA" id="ARBA00022450"/>
    </source>
</evidence>
<feature type="domain" description="AMP-dependent synthetase/ligase" evidence="3">
    <location>
        <begin position="59"/>
        <end position="342"/>
    </location>
</feature>
<dbReference type="Gene3D" id="3.40.50.720">
    <property type="entry name" value="NAD(P)-binding Rossmann-like Domain"/>
    <property type="match status" value="1"/>
</dbReference>
<dbReference type="SUPFAM" id="SSF47336">
    <property type="entry name" value="ACP-like"/>
    <property type="match status" value="1"/>
</dbReference>
<dbReference type="SUPFAM" id="SSF56801">
    <property type="entry name" value="Acetyl-CoA synthetase-like"/>
    <property type="match status" value="1"/>
</dbReference>
<evidence type="ECO:0008006" key="8">
    <source>
        <dbReference type="Google" id="ProtNLM"/>
    </source>
</evidence>
<dbReference type="InterPro" id="IPR013120">
    <property type="entry name" value="FAR_NAD-bd"/>
</dbReference>
<dbReference type="Pfam" id="PF00550">
    <property type="entry name" value="PP-binding"/>
    <property type="match status" value="1"/>
</dbReference>
<evidence type="ECO:0000256" key="2">
    <source>
        <dbReference type="ARBA" id="ARBA00022553"/>
    </source>
</evidence>
<reference evidence="6" key="1">
    <citation type="submission" date="2021-07" db="EMBL/GenBank/DDBJ databases">
        <authorList>
            <person name="Branca A.L. A."/>
        </authorList>
    </citation>
    <scope>NUCLEOTIDE SEQUENCE</scope>
</reference>
<dbReference type="InterPro" id="IPR036736">
    <property type="entry name" value="ACP-like_sf"/>
</dbReference>
<dbReference type="SUPFAM" id="SSF51735">
    <property type="entry name" value="NAD(P)-binding Rossmann-fold domains"/>
    <property type="match status" value="1"/>
</dbReference>
<protein>
    <recommendedName>
        <fullName evidence="8">Carrier domain-containing protein</fullName>
    </recommendedName>
</protein>
<keyword evidence="1" id="KW-0596">Phosphopantetheine</keyword>
<dbReference type="PROSITE" id="PS00455">
    <property type="entry name" value="AMP_BINDING"/>
    <property type="match status" value="1"/>
</dbReference>
<dbReference type="Pfam" id="PF23562">
    <property type="entry name" value="AMP-binding_C_3"/>
    <property type="match status" value="1"/>
</dbReference>
<keyword evidence="2" id="KW-0597">Phosphoprotein</keyword>
<evidence type="ECO:0000313" key="6">
    <source>
        <dbReference type="EMBL" id="CAG8386545.1"/>
    </source>
</evidence>
<sequence>MGIHRDARAAQAGSSALNPLVQEFGNLQVLDDLIRLRAADTIQHSILAYPHSETDPASYDYYSGQDLDVLVDQAVTVLMEDGFKQIKQEESTVALLTLSDFDMVITFFALTRLGYTVMMLSPRLSGEACVSLLETVDCLTIIYGNSVGIRSTLGDILRRRLVSCRPIVNCERIRKTESPALVLHQNRNPERIALILHSSGSTGTPKPLFLTHRAIMTHPLRGPGLTSFNPLPWYHLHGLSTALQAMWMRKTAYMWNAALPLTVDFAIAALEETRPESLAAVPYMLQILIDDPRGIKALRKCRLVTYGGAPCPDELGDHLVSKGVRFGGAFGLTEAGLVAESISRPEGDLYWNYLRFFDNIRPYVWMKPVSKIEPLYECVYLAGHPALTTSNSNDPPGSFHSKDVFTPHPTIAGRWKYVSRLDDRINLANGEKVLPLPIEGCIKQHRLIHDAVLVGVGKAAPGLLVVKADSPEARTLSESEYISSIWPIVQEANLRAEAFSRVSRDLIAILPYEAKFPRTDKGSMIRAQVYDLYRDLVESLYSKDSTVIEGLELTVDETEAVLSQMARDDLGIPISTVDAKFFSEGIDSLKAIHFRRLILQRFHFDQNNVPGSNIIFDAGNISVLARSICGLQRGLSLTASEDGGSSILNLVEKYSVFQRHVPRPTAVGTKSVLLTGATGSLGAHVLFELLNDDSISAVYCLTRRETPLEDIIDSLTNKDLSVSPQQLTKIVALKSCLDQPGFGLVVDGLVFQQMLESVSLIIHTAWPVNFNLPLSEFESHVQGLYNLTQFSLSVQRQKPAVMLFCSSISTALGSRLVEVPEEPVGLESALTGYGQSKLAGERVVSQARHFGARAYSLRIGQVSGHSKKGLWNDSEAIPLMIRSALAMGSLPELPGTCSWLPVDKAAATILELAKSCAVSGGIGYIATASSSTTPYVDESIFNLCNPNEFSWGSLLGTLRDAGFRFETLPFHYWLNRLRESEARGEELINPAVKLIQHYESVYGSDGVAVRNGPKRFVTTKAERCSITLQNGRLRILEDGILRCYAEDWLTRWTRRTTT</sequence>
<dbReference type="InterPro" id="IPR051414">
    <property type="entry name" value="Adenylate-forming_Reductase"/>
</dbReference>
<organism evidence="6 7">
    <name type="scientific">Penicillium salamii</name>
    <dbReference type="NCBI Taxonomy" id="1612424"/>
    <lineage>
        <taxon>Eukaryota</taxon>
        <taxon>Fungi</taxon>
        <taxon>Dikarya</taxon>
        <taxon>Ascomycota</taxon>
        <taxon>Pezizomycotina</taxon>
        <taxon>Eurotiomycetes</taxon>
        <taxon>Eurotiomycetidae</taxon>
        <taxon>Eurotiales</taxon>
        <taxon>Aspergillaceae</taxon>
        <taxon>Penicillium</taxon>
    </lineage>
</organism>
<dbReference type="OrthoDB" id="429813at2759"/>
<dbReference type="InterPro" id="IPR009081">
    <property type="entry name" value="PP-bd_ACP"/>
</dbReference>
<feature type="domain" description="Carrier" evidence="4">
    <location>
        <begin position="562"/>
        <end position="604"/>
    </location>
</feature>
<dbReference type="InterPro" id="IPR036291">
    <property type="entry name" value="NAD(P)-bd_dom_sf"/>
</dbReference>
<evidence type="ECO:0000259" key="3">
    <source>
        <dbReference type="Pfam" id="PF00501"/>
    </source>
</evidence>
<gene>
    <name evidence="6" type="ORF">PSALAMII_LOCUS6618</name>
</gene>
<accession>A0A9W4NN58</accession>
<dbReference type="EMBL" id="CAJVPA010000192">
    <property type="protein sequence ID" value="CAG8386545.1"/>
    <property type="molecule type" value="Genomic_DNA"/>
</dbReference>
<evidence type="ECO:0000313" key="7">
    <source>
        <dbReference type="Proteomes" id="UP001152646"/>
    </source>
</evidence>
<dbReference type="PANTHER" id="PTHR43439">
    <property type="entry name" value="PHENYLACETATE-COENZYME A LIGASE"/>
    <property type="match status" value="1"/>
</dbReference>
<dbReference type="InterPro" id="IPR020845">
    <property type="entry name" value="AMP-binding_CS"/>
</dbReference>
<dbReference type="AlphaFoldDB" id="A0A9W4NN58"/>
<dbReference type="Pfam" id="PF07993">
    <property type="entry name" value="NAD_binding_4"/>
    <property type="match status" value="1"/>
</dbReference>
<evidence type="ECO:0000259" key="5">
    <source>
        <dbReference type="Pfam" id="PF07993"/>
    </source>
</evidence>
<dbReference type="PANTHER" id="PTHR43439:SF2">
    <property type="entry name" value="ENZYME, PUTATIVE (JCVI)-RELATED"/>
    <property type="match status" value="1"/>
</dbReference>
<dbReference type="Proteomes" id="UP001152646">
    <property type="component" value="Unassembled WGS sequence"/>
</dbReference>
<evidence type="ECO:0000259" key="4">
    <source>
        <dbReference type="Pfam" id="PF00550"/>
    </source>
</evidence>
<comment type="caution">
    <text evidence="6">The sequence shown here is derived from an EMBL/GenBank/DDBJ whole genome shotgun (WGS) entry which is preliminary data.</text>
</comment>
<dbReference type="InterPro" id="IPR000873">
    <property type="entry name" value="AMP-dep_synth/lig_dom"/>
</dbReference>
<dbReference type="Gene3D" id="3.40.50.12780">
    <property type="entry name" value="N-terminal domain of ligase-like"/>
    <property type="match status" value="1"/>
</dbReference>
<dbReference type="InterPro" id="IPR042099">
    <property type="entry name" value="ANL_N_sf"/>
</dbReference>
<proteinExistence type="predicted"/>
<dbReference type="GO" id="GO:0044550">
    <property type="term" value="P:secondary metabolite biosynthetic process"/>
    <property type="evidence" value="ECO:0007669"/>
    <property type="project" value="UniProtKB-ARBA"/>
</dbReference>
<dbReference type="Pfam" id="PF00501">
    <property type="entry name" value="AMP-binding"/>
    <property type="match status" value="1"/>
</dbReference>
<feature type="domain" description="Thioester reductase (TE)" evidence="5">
    <location>
        <begin position="674"/>
        <end position="909"/>
    </location>
</feature>
<name>A0A9W4NN58_9EURO</name>